<dbReference type="InterPro" id="IPR052895">
    <property type="entry name" value="HetReg/Transcr_Mod"/>
</dbReference>
<dbReference type="Proteomes" id="UP000566819">
    <property type="component" value="Unassembled WGS sequence"/>
</dbReference>
<evidence type="ECO:0000313" key="4">
    <source>
        <dbReference type="Proteomes" id="UP000566819"/>
    </source>
</evidence>
<dbReference type="PANTHER" id="PTHR24148:SF73">
    <property type="entry name" value="HET DOMAIN PROTEIN (AFU_ORTHOLOGUE AFUA_8G01020)"/>
    <property type="match status" value="1"/>
</dbReference>
<proteinExistence type="predicted"/>
<evidence type="ECO:0000313" key="3">
    <source>
        <dbReference type="EMBL" id="KAF4630895.1"/>
    </source>
</evidence>
<dbReference type="EMBL" id="JAAMPI010000498">
    <property type="protein sequence ID" value="KAF4630895.1"/>
    <property type="molecule type" value="Genomic_DNA"/>
</dbReference>
<evidence type="ECO:0000256" key="1">
    <source>
        <dbReference type="SAM" id="MobiDB-lite"/>
    </source>
</evidence>
<comment type="caution">
    <text evidence="3">The sequence shown here is derived from an EMBL/GenBank/DDBJ whole genome shotgun (WGS) entry which is preliminary data.</text>
</comment>
<dbReference type="OrthoDB" id="3548654at2759"/>
<feature type="domain" description="Heterokaryon incompatibility" evidence="2">
    <location>
        <begin position="83"/>
        <end position="223"/>
    </location>
</feature>
<feature type="region of interest" description="Disordered" evidence="1">
    <location>
        <begin position="1"/>
        <end position="39"/>
    </location>
</feature>
<dbReference type="PANTHER" id="PTHR24148">
    <property type="entry name" value="ANKYRIN REPEAT DOMAIN-CONTAINING PROTEIN 39 HOMOLOG-RELATED"/>
    <property type="match status" value="1"/>
</dbReference>
<dbReference type="Pfam" id="PF26639">
    <property type="entry name" value="Het-6_barrel"/>
    <property type="match status" value="1"/>
</dbReference>
<organism evidence="3 4">
    <name type="scientific">Cudoniella acicularis</name>
    <dbReference type="NCBI Taxonomy" id="354080"/>
    <lineage>
        <taxon>Eukaryota</taxon>
        <taxon>Fungi</taxon>
        <taxon>Dikarya</taxon>
        <taxon>Ascomycota</taxon>
        <taxon>Pezizomycotina</taxon>
        <taxon>Leotiomycetes</taxon>
        <taxon>Helotiales</taxon>
        <taxon>Tricladiaceae</taxon>
        <taxon>Cudoniella</taxon>
    </lineage>
</organism>
<name>A0A8H4RL70_9HELO</name>
<dbReference type="InterPro" id="IPR010730">
    <property type="entry name" value="HET"/>
</dbReference>
<dbReference type="AlphaFoldDB" id="A0A8H4RL70"/>
<accession>A0A8H4RL70</accession>
<protein>
    <recommendedName>
        <fullName evidence="2">Heterokaryon incompatibility domain-containing protein</fullName>
    </recommendedName>
</protein>
<reference evidence="3 4" key="1">
    <citation type="submission" date="2020-03" db="EMBL/GenBank/DDBJ databases">
        <title>Draft Genome Sequence of Cudoniella acicularis.</title>
        <authorList>
            <person name="Buettner E."/>
            <person name="Kellner H."/>
        </authorList>
    </citation>
    <scope>NUCLEOTIDE SEQUENCE [LARGE SCALE GENOMIC DNA]</scope>
    <source>
        <strain evidence="3 4">DSM 108380</strain>
    </source>
</reference>
<gene>
    <name evidence="3" type="ORF">G7Y89_g7230</name>
</gene>
<dbReference type="Pfam" id="PF06985">
    <property type="entry name" value="HET"/>
    <property type="match status" value="1"/>
</dbReference>
<evidence type="ECO:0000259" key="2">
    <source>
        <dbReference type="Pfam" id="PF06985"/>
    </source>
</evidence>
<keyword evidence="4" id="KW-1185">Reference proteome</keyword>
<sequence length="630" mass="71072">MSGIRTTPIAAHEPFQGTPSPKGDQWHRSTGPTTRKLGDTTFQYRDLNPAQNEIRLLRLLPAANFSIIECEILHISLDNPKDYVAISYAWGDEEDTQVIILDGHEFPVTSSLWHGLNRLRKSVPVIVWADAVCINQQNTEERNHQVQTMTSIYNKAYKVAVWLGLGADNSNMAMELLIEVMDVILQPLKLQSLIHSRNRRPHFQALVLLFDREYWNRLWVVQEITNARDITVYCGPCALPWSTYVMVSQAFRTHRRHLIHAFLDVPTPTEVESSSGASWDAVLGCRGPGGFSSVDRQFYSAGATGLVNALIYHRGKFCSDPRDKVYGILGILSPEQRAQFPVEYSTSTREVYIDVVDYYITSTKRLDILGASIHSTEHRNTFSLPSWVPDWSHHPRLVPLSRQNRRFSAAGATDALFSFSHRRKTLTISAIYIDHIATCGINLGSKIGIPHALMAFLNWRSKIIQTKGYDIPAHEAFCRTLSLDQAIGDNQLWTPSVWMAYVYRIFHSLLKESLPSLPLDENLEAYASGDDDANMSAALREEIISVYILDSVRGRRFGLTSSGQLFLGAGFCSAADVICVPLGCPTPVILRKQRQGYAYIGDVYVDGYMYGKAVEEWEKKDKKLLTFELH</sequence>